<proteinExistence type="predicted"/>
<dbReference type="EMBL" id="JXTI01000132">
    <property type="protein sequence ID" value="KWX12172.1"/>
    <property type="molecule type" value="Genomic_DNA"/>
</dbReference>
<dbReference type="Proteomes" id="UP000070089">
    <property type="component" value="Unassembled WGS sequence"/>
</dbReference>
<accession>A0A132NR27</accession>
<name>A0A132NR27_GIAIN</name>
<protein>
    <submittedName>
        <fullName evidence="1">Uncharacterized protein</fullName>
    </submittedName>
</protein>
<gene>
    <name evidence="1" type="ORF">QR46_3866</name>
</gene>
<dbReference type="VEuPathDB" id="GiardiaDB:QR46_3866"/>
<dbReference type="OrthoDB" id="10258580at2759"/>
<evidence type="ECO:0000313" key="1">
    <source>
        <dbReference type="EMBL" id="KWX12172.1"/>
    </source>
</evidence>
<organism evidence="1 2">
    <name type="scientific">Giardia duodenalis assemblage B</name>
    <dbReference type="NCBI Taxonomy" id="1394984"/>
    <lineage>
        <taxon>Eukaryota</taxon>
        <taxon>Metamonada</taxon>
        <taxon>Diplomonadida</taxon>
        <taxon>Hexamitidae</taxon>
        <taxon>Giardiinae</taxon>
        <taxon>Giardia</taxon>
    </lineage>
</organism>
<evidence type="ECO:0000313" key="2">
    <source>
        <dbReference type="Proteomes" id="UP000070089"/>
    </source>
</evidence>
<sequence length="66" mass="7629">MSTDYRQADYSSDVISYAKTFLTLQIDSKSIPILNTIVQNYVGDCQYRQQKIPLQQNQKAQQAIKK</sequence>
<dbReference type="AlphaFoldDB" id="A0A132NR27"/>
<reference evidence="1 2" key="1">
    <citation type="journal article" date="2015" name="Mol. Biochem. Parasitol.">
        <title>Identification of polymorphic genes for use in assemblage B genotyping assays through comparative genomics of multiple assemblage B Giardia duodenalis isolates.</title>
        <authorList>
            <person name="Wielinga C."/>
            <person name="Thompson R.C."/>
            <person name="Monis P."/>
            <person name="Ryan U."/>
        </authorList>
    </citation>
    <scope>NUCLEOTIDE SEQUENCE [LARGE SCALE GENOMIC DNA]</scope>
    <source>
        <strain evidence="1 2">BAH15c1</strain>
    </source>
</reference>
<comment type="caution">
    <text evidence="1">The sequence shown here is derived from an EMBL/GenBank/DDBJ whole genome shotgun (WGS) entry which is preliminary data.</text>
</comment>